<gene>
    <name evidence="2" type="ORF">PQ455_14420</name>
</gene>
<keyword evidence="3" id="KW-1185">Reference proteome</keyword>
<feature type="domain" description="FAD-dependent urate hydroxylase HpyO/Asp monooxygenase CreE-like FAD/NAD(P)-binding" evidence="1">
    <location>
        <begin position="8"/>
        <end position="151"/>
    </location>
</feature>
<dbReference type="Pfam" id="PF13454">
    <property type="entry name" value="NAD_binding_9"/>
    <property type="match status" value="1"/>
</dbReference>
<dbReference type="PANTHER" id="PTHR40254">
    <property type="entry name" value="BLR0577 PROTEIN"/>
    <property type="match status" value="1"/>
</dbReference>
<dbReference type="EMBL" id="CP117411">
    <property type="protein sequence ID" value="WCT72821.1"/>
    <property type="molecule type" value="Genomic_DNA"/>
</dbReference>
<sequence>MTNSDHIAIVGGGFSGSLLAINLLRHDGPRATLIERRSRQLGRGVAYSAAHPSHLLNVRAGNMSALPDDPDHFVRWLAARGEGDRATFVPRTTYGLYLREMLDEAIVRSNGRLVQIEGEVTALDGAGATQRLTMADDGVIAVDRVVLALGNLPPHTPPGLDPAALPGGVYRADPWASDIAEGLRADDVVVLIDTGLTAVDAALLLDARGFGGMILAVSRRGLAPRRHVDGGIALPGLLDKPQGGSGDIIRQVRGRAAQHGWRAAVDELRPVTQMLWASAPEDLRARFLRHLRPYWDVHRHRLAPRVADRIDALVAEGRLRFTGGRLVDAVGDGSHADLRWRPRGEAQAMVTRTARIVNCTGPQGDLLRSDESLIRHLVATGTIRPDPLRLGLDVDAQSHALRADGGRNERLYAIGPMTRGGLWEVVAVPDIRQQAWSLARRLSNAHWVGGEGL</sequence>
<reference evidence="2 3" key="1">
    <citation type="submission" date="2023-02" db="EMBL/GenBank/DDBJ databases">
        <title>Genome sequence of Sphingomonas naphthae.</title>
        <authorList>
            <person name="Kim S."/>
            <person name="Heo J."/>
            <person name="Kwon S.-W."/>
        </authorList>
    </citation>
    <scope>NUCLEOTIDE SEQUENCE [LARGE SCALE GENOMIC DNA]</scope>
    <source>
        <strain evidence="2 3">KACC 18716</strain>
    </source>
</reference>
<name>A0ABY7TJ44_9SPHN</name>
<dbReference type="InterPro" id="IPR038732">
    <property type="entry name" value="HpyO/CreE_NAD-binding"/>
</dbReference>
<accession>A0ABY7TJ44</accession>
<dbReference type="RefSeq" id="WP_273686794.1">
    <property type="nucleotide sequence ID" value="NZ_CP117411.1"/>
</dbReference>
<proteinExistence type="predicted"/>
<dbReference type="PANTHER" id="PTHR40254:SF1">
    <property type="entry name" value="BLR0577 PROTEIN"/>
    <property type="match status" value="1"/>
</dbReference>
<evidence type="ECO:0000313" key="2">
    <source>
        <dbReference type="EMBL" id="WCT72821.1"/>
    </source>
</evidence>
<evidence type="ECO:0000313" key="3">
    <source>
        <dbReference type="Proteomes" id="UP001220395"/>
    </source>
</evidence>
<dbReference type="SUPFAM" id="SSF51905">
    <property type="entry name" value="FAD/NAD(P)-binding domain"/>
    <property type="match status" value="1"/>
</dbReference>
<protein>
    <submittedName>
        <fullName evidence="2">FAD/NAD(P)-binding protein</fullName>
    </submittedName>
</protein>
<dbReference type="Proteomes" id="UP001220395">
    <property type="component" value="Chromosome"/>
</dbReference>
<organism evidence="2 3">
    <name type="scientific">Sphingomonas naphthae</name>
    <dbReference type="NCBI Taxonomy" id="1813468"/>
    <lineage>
        <taxon>Bacteria</taxon>
        <taxon>Pseudomonadati</taxon>
        <taxon>Pseudomonadota</taxon>
        <taxon>Alphaproteobacteria</taxon>
        <taxon>Sphingomonadales</taxon>
        <taxon>Sphingomonadaceae</taxon>
        <taxon>Sphingomonas</taxon>
    </lineage>
</organism>
<dbReference type="Gene3D" id="3.50.50.60">
    <property type="entry name" value="FAD/NAD(P)-binding domain"/>
    <property type="match status" value="1"/>
</dbReference>
<dbReference type="InterPro" id="IPR036188">
    <property type="entry name" value="FAD/NAD-bd_sf"/>
</dbReference>
<evidence type="ECO:0000259" key="1">
    <source>
        <dbReference type="Pfam" id="PF13454"/>
    </source>
</evidence>
<dbReference type="InterPro" id="IPR052189">
    <property type="entry name" value="L-asp_N-monooxygenase_NS-form"/>
</dbReference>